<accession>A0AAJ0HRX3</accession>
<feature type="binding site" evidence="19">
    <location>
        <position position="167"/>
    </location>
    <ligand>
        <name>GTP</name>
        <dbReference type="ChEBI" id="CHEBI:37565"/>
    </ligand>
</feature>
<dbReference type="AlphaFoldDB" id="A0AAJ0HRX3"/>
<feature type="binding site" evidence="19">
    <location>
        <position position="35"/>
    </location>
    <ligand>
        <name>GTP</name>
        <dbReference type="ChEBI" id="CHEBI:37565"/>
    </ligand>
</feature>
<reference evidence="23" key="1">
    <citation type="journal article" date="2023" name="Mol. Phylogenet. Evol.">
        <title>Genome-scale phylogeny and comparative genomics of the fungal order Sordariales.</title>
        <authorList>
            <person name="Hensen N."/>
            <person name="Bonometti L."/>
            <person name="Westerberg I."/>
            <person name="Brannstrom I.O."/>
            <person name="Guillou S."/>
            <person name="Cros-Aarteil S."/>
            <person name="Calhoun S."/>
            <person name="Haridas S."/>
            <person name="Kuo A."/>
            <person name="Mondo S."/>
            <person name="Pangilinan J."/>
            <person name="Riley R."/>
            <person name="LaButti K."/>
            <person name="Andreopoulos B."/>
            <person name="Lipzen A."/>
            <person name="Chen C."/>
            <person name="Yan M."/>
            <person name="Daum C."/>
            <person name="Ng V."/>
            <person name="Clum A."/>
            <person name="Steindorff A."/>
            <person name="Ohm R.A."/>
            <person name="Martin F."/>
            <person name="Silar P."/>
            <person name="Natvig D.O."/>
            <person name="Lalanne C."/>
            <person name="Gautier V."/>
            <person name="Ament-Velasquez S.L."/>
            <person name="Kruys A."/>
            <person name="Hutchinson M.I."/>
            <person name="Powell A.J."/>
            <person name="Barry K."/>
            <person name="Miller A.N."/>
            <person name="Grigoriev I.V."/>
            <person name="Debuchy R."/>
            <person name="Gladieux P."/>
            <person name="Hiltunen Thoren M."/>
            <person name="Johannesson H."/>
        </authorList>
    </citation>
    <scope>NUCLEOTIDE SEQUENCE</scope>
    <source>
        <strain evidence="23">CBS 955.72</strain>
    </source>
</reference>
<dbReference type="GO" id="GO:0003924">
    <property type="term" value="F:GTPase activity"/>
    <property type="evidence" value="ECO:0007669"/>
    <property type="project" value="InterPro"/>
</dbReference>
<evidence type="ECO:0000256" key="16">
    <source>
        <dbReference type="ARBA" id="ARBA00023329"/>
    </source>
</evidence>
<dbReference type="GO" id="GO:0046872">
    <property type="term" value="F:metal ion binding"/>
    <property type="evidence" value="ECO:0007669"/>
    <property type="project" value="UniProtKB-KW"/>
</dbReference>
<keyword evidence="9" id="KW-0378">Hydrolase</keyword>
<gene>
    <name evidence="23" type="ORF">B0T25DRAFT_621392</name>
</gene>
<keyword evidence="16" id="KW-0968">Cytoplasmic vesicle</keyword>
<dbReference type="PROSITE" id="PS51417">
    <property type="entry name" value="ARF"/>
    <property type="match status" value="1"/>
</dbReference>
<dbReference type="Gene3D" id="3.40.50.300">
    <property type="entry name" value="P-loop containing nucleotide triphosphate hydrolases"/>
    <property type="match status" value="1"/>
</dbReference>
<feature type="binding site" evidence="20">
    <location>
        <begin position="129"/>
        <end position="132"/>
    </location>
    <ligand>
        <name>GTP</name>
        <dbReference type="ChEBI" id="CHEBI:37565"/>
    </ligand>
</feature>
<evidence type="ECO:0000256" key="14">
    <source>
        <dbReference type="ARBA" id="ARBA00023134"/>
    </source>
</evidence>
<evidence type="ECO:0000256" key="15">
    <source>
        <dbReference type="ARBA" id="ARBA00023136"/>
    </source>
</evidence>
<keyword evidence="7 22" id="KW-0813">Transport</keyword>
<feature type="binding site" evidence="19">
    <location>
        <position position="130"/>
    </location>
    <ligand>
        <name>GTP</name>
        <dbReference type="ChEBI" id="CHEBI:37565"/>
    </ligand>
</feature>
<dbReference type="InterPro" id="IPR006689">
    <property type="entry name" value="Small_GTPase_ARF/SAR"/>
</dbReference>
<evidence type="ECO:0000256" key="20">
    <source>
        <dbReference type="PIRSR" id="PIRSR606689-1"/>
    </source>
</evidence>
<dbReference type="EMBL" id="JAUIQD010000002">
    <property type="protein sequence ID" value="KAK3360207.1"/>
    <property type="molecule type" value="Genomic_DNA"/>
</dbReference>
<feature type="binding site" evidence="20">
    <location>
        <begin position="27"/>
        <end position="34"/>
    </location>
    <ligand>
        <name>GTP</name>
        <dbReference type="ChEBI" id="CHEBI:37565"/>
    </ligand>
</feature>
<evidence type="ECO:0000256" key="19">
    <source>
        <dbReference type="PIRSR" id="PIRSR606687-2"/>
    </source>
</evidence>
<evidence type="ECO:0000256" key="7">
    <source>
        <dbReference type="ARBA" id="ARBA00022448"/>
    </source>
</evidence>
<dbReference type="InterPro" id="IPR006687">
    <property type="entry name" value="Small_GTPase_SAR1"/>
</dbReference>
<evidence type="ECO:0000256" key="22">
    <source>
        <dbReference type="RuleBase" id="RU003926"/>
    </source>
</evidence>
<dbReference type="PROSITE" id="PS51422">
    <property type="entry name" value="SAR1"/>
    <property type="match status" value="1"/>
</dbReference>
<evidence type="ECO:0000256" key="8">
    <source>
        <dbReference type="ARBA" id="ARBA00022741"/>
    </source>
</evidence>
<evidence type="ECO:0000256" key="4">
    <source>
        <dbReference type="ARBA" id="ARBA00007507"/>
    </source>
</evidence>
<dbReference type="GO" id="GO:0005525">
    <property type="term" value="F:GTP binding"/>
    <property type="evidence" value="ECO:0007669"/>
    <property type="project" value="UniProtKB-KW"/>
</dbReference>
<keyword evidence="14 20" id="KW-0342">GTP-binding</keyword>
<evidence type="ECO:0000256" key="1">
    <source>
        <dbReference type="ARBA" id="ARBA00004255"/>
    </source>
</evidence>
<feature type="binding site" evidence="19">
    <location>
        <position position="32"/>
    </location>
    <ligand>
        <name>GTP</name>
        <dbReference type="ChEBI" id="CHEBI:37565"/>
    </ligand>
</feature>
<proteinExistence type="inferred from homology"/>
<evidence type="ECO:0000256" key="10">
    <source>
        <dbReference type="ARBA" id="ARBA00022824"/>
    </source>
</evidence>
<evidence type="ECO:0000256" key="5">
    <source>
        <dbReference type="ARBA" id="ARBA00019961"/>
    </source>
</evidence>
<dbReference type="Pfam" id="PF00025">
    <property type="entry name" value="Arf"/>
    <property type="match status" value="1"/>
</dbReference>
<dbReference type="InterPro" id="IPR005225">
    <property type="entry name" value="Small_GTP-bd"/>
</dbReference>
<evidence type="ECO:0000256" key="13">
    <source>
        <dbReference type="ARBA" id="ARBA00023034"/>
    </source>
</evidence>
<evidence type="ECO:0000256" key="11">
    <source>
        <dbReference type="ARBA" id="ARBA00022892"/>
    </source>
</evidence>
<name>A0AAJ0HRX3_9PEZI</name>
<keyword evidence="18" id="KW-0479">Metal-binding</keyword>
<feature type="binding site" evidence="19">
    <location>
        <position position="33"/>
    </location>
    <ligand>
        <name>GTP</name>
        <dbReference type="ChEBI" id="CHEBI:37565"/>
    </ligand>
</feature>
<comment type="catalytic activity">
    <reaction evidence="17">
        <text>GTP + H2O = GDP + phosphate + H(+)</text>
        <dbReference type="Rhea" id="RHEA:19669"/>
        <dbReference type="ChEBI" id="CHEBI:15377"/>
        <dbReference type="ChEBI" id="CHEBI:15378"/>
        <dbReference type="ChEBI" id="CHEBI:37565"/>
        <dbReference type="ChEBI" id="CHEBI:43474"/>
        <dbReference type="ChEBI" id="CHEBI:58189"/>
    </reaction>
</comment>
<organism evidence="23 24">
    <name type="scientific">Lasiosphaeria hispida</name>
    <dbReference type="NCBI Taxonomy" id="260671"/>
    <lineage>
        <taxon>Eukaryota</taxon>
        <taxon>Fungi</taxon>
        <taxon>Dikarya</taxon>
        <taxon>Ascomycota</taxon>
        <taxon>Pezizomycotina</taxon>
        <taxon>Sordariomycetes</taxon>
        <taxon>Sordariomycetidae</taxon>
        <taxon>Sordariales</taxon>
        <taxon>Lasiosphaeriaceae</taxon>
        <taxon>Lasiosphaeria</taxon>
    </lineage>
</organism>
<sequence length="183" mass="20582">MFLLDYLHGTLVYWGLMRKKCKLLFLGLDNAGKSTLLIRLQYDTLRAVPPTVHPISQELLIGNSRCATFDLGGHQQARRLWKDYFPDASGVVFIVDAADRQRFAEARAELGALLSMDGLADVPLVVLGNKIDHPDAVSEDQLRLQLGIGWGMETCPRPVHVFMCSIIMRSGYREALEWLIDLI</sequence>
<dbReference type="FunFam" id="3.40.50.300:FF:000161">
    <property type="entry name" value="Small COPII coat GTPase"/>
    <property type="match status" value="1"/>
</dbReference>
<feature type="binding site" evidence="20">
    <location>
        <position position="73"/>
    </location>
    <ligand>
        <name>GTP</name>
        <dbReference type="ChEBI" id="CHEBI:37565"/>
    </ligand>
</feature>
<dbReference type="GO" id="GO:0006886">
    <property type="term" value="P:intracellular protein transport"/>
    <property type="evidence" value="ECO:0007669"/>
    <property type="project" value="InterPro"/>
</dbReference>
<dbReference type="GO" id="GO:0005789">
    <property type="term" value="C:endoplasmic reticulum membrane"/>
    <property type="evidence" value="ECO:0007669"/>
    <property type="project" value="UniProtKB-SubCell"/>
</dbReference>
<protein>
    <recommendedName>
        <fullName evidence="6">Small COPII coat GTPase SAR1</fullName>
    </recommendedName>
    <alternativeName>
        <fullName evidence="5">Small COPII coat GTPase sar1</fullName>
    </alternativeName>
</protein>
<comment type="subcellular location">
    <subcellularLocation>
        <location evidence="2">Cytoplasmic vesicle</location>
        <location evidence="2">COPII-coated vesicle membrane</location>
        <topology evidence="2">Peripheral membrane protein</topology>
        <orientation evidence="2">Cytoplasmic side</orientation>
    </subcellularLocation>
    <subcellularLocation>
        <location evidence="3">Endoplasmic reticulum membrane</location>
        <topology evidence="3">Peripheral membrane protein</topology>
        <orientation evidence="3">Cytoplasmic side</orientation>
    </subcellularLocation>
    <subcellularLocation>
        <location evidence="1">Golgi apparatus membrane</location>
        <topology evidence="1">Peripheral membrane protein</topology>
        <orientation evidence="1">Cytoplasmic side</orientation>
    </subcellularLocation>
</comment>
<evidence type="ECO:0000256" key="21">
    <source>
        <dbReference type="PIRSR" id="PIRSR606689-2"/>
    </source>
</evidence>
<evidence type="ECO:0000313" key="24">
    <source>
        <dbReference type="Proteomes" id="UP001275084"/>
    </source>
</evidence>
<feature type="binding site" evidence="19">
    <location>
        <position position="132"/>
    </location>
    <ligand>
        <name>GTP</name>
        <dbReference type="ChEBI" id="CHEBI:37565"/>
    </ligand>
</feature>
<dbReference type="SUPFAM" id="SSF52540">
    <property type="entry name" value="P-loop containing nucleoside triphosphate hydrolases"/>
    <property type="match status" value="1"/>
</dbReference>
<feature type="binding site" evidence="21">
    <location>
        <position position="34"/>
    </location>
    <ligand>
        <name>Mg(2+)</name>
        <dbReference type="ChEBI" id="CHEBI:18420"/>
    </ligand>
</feature>
<comment type="caution">
    <text evidence="23">The sequence shown here is derived from an EMBL/GenBank/DDBJ whole genome shotgun (WGS) entry which is preliminary data.</text>
</comment>
<dbReference type="GO" id="GO:0000139">
    <property type="term" value="C:Golgi membrane"/>
    <property type="evidence" value="ECO:0007669"/>
    <property type="project" value="UniProtKB-SubCell"/>
</dbReference>
<evidence type="ECO:0000256" key="18">
    <source>
        <dbReference type="PIRSR" id="PIRSR606687-1"/>
    </source>
</evidence>
<evidence type="ECO:0000256" key="17">
    <source>
        <dbReference type="ARBA" id="ARBA00048548"/>
    </source>
</evidence>
<dbReference type="SMART" id="SM00178">
    <property type="entry name" value="SAR"/>
    <property type="match status" value="1"/>
</dbReference>
<evidence type="ECO:0000256" key="2">
    <source>
        <dbReference type="ARBA" id="ARBA00004299"/>
    </source>
</evidence>
<evidence type="ECO:0000256" key="6">
    <source>
        <dbReference type="ARBA" id="ARBA00021124"/>
    </source>
</evidence>
<dbReference type="Proteomes" id="UP001275084">
    <property type="component" value="Unassembled WGS sequence"/>
</dbReference>
<keyword evidence="10 22" id="KW-0256">Endoplasmic reticulum</keyword>
<feature type="binding site" evidence="21">
    <location>
        <position position="51"/>
    </location>
    <ligand>
        <name>Mg(2+)</name>
        <dbReference type="ChEBI" id="CHEBI:18420"/>
    </ligand>
</feature>
<evidence type="ECO:0000256" key="3">
    <source>
        <dbReference type="ARBA" id="ARBA00004397"/>
    </source>
</evidence>
<comment type="similarity">
    <text evidence="4 22">Belongs to the small GTPase superfamily. SAR1 family.</text>
</comment>
<dbReference type="PRINTS" id="PR00328">
    <property type="entry name" value="SAR1GTPBP"/>
</dbReference>
<evidence type="ECO:0000256" key="12">
    <source>
        <dbReference type="ARBA" id="ARBA00022927"/>
    </source>
</evidence>
<feature type="binding site" evidence="19">
    <location>
        <position position="166"/>
    </location>
    <ligand>
        <name>GTP</name>
        <dbReference type="ChEBI" id="CHEBI:37565"/>
    </ligand>
</feature>
<dbReference type="GO" id="GO:0016192">
    <property type="term" value="P:vesicle-mediated transport"/>
    <property type="evidence" value="ECO:0007669"/>
    <property type="project" value="UniProtKB-KW"/>
</dbReference>
<reference evidence="23" key="2">
    <citation type="submission" date="2023-06" db="EMBL/GenBank/DDBJ databases">
        <authorList>
            <consortium name="Lawrence Berkeley National Laboratory"/>
            <person name="Haridas S."/>
            <person name="Hensen N."/>
            <person name="Bonometti L."/>
            <person name="Westerberg I."/>
            <person name="Brannstrom I.O."/>
            <person name="Guillou S."/>
            <person name="Cros-Aarteil S."/>
            <person name="Calhoun S."/>
            <person name="Kuo A."/>
            <person name="Mondo S."/>
            <person name="Pangilinan J."/>
            <person name="Riley R."/>
            <person name="Labutti K."/>
            <person name="Andreopoulos B."/>
            <person name="Lipzen A."/>
            <person name="Chen C."/>
            <person name="Yanf M."/>
            <person name="Daum C."/>
            <person name="Ng V."/>
            <person name="Clum A."/>
            <person name="Steindorff A."/>
            <person name="Ohm R."/>
            <person name="Martin F."/>
            <person name="Silar P."/>
            <person name="Natvig D."/>
            <person name="Lalanne C."/>
            <person name="Gautier V."/>
            <person name="Ament-Velasquez S.L."/>
            <person name="Kruys A."/>
            <person name="Hutchinson M.I."/>
            <person name="Powell A.J."/>
            <person name="Barry K."/>
            <person name="Miller A.N."/>
            <person name="Grigoriev I.V."/>
            <person name="Debuchy R."/>
            <person name="Gladieux P."/>
            <person name="Thoren M.H."/>
            <person name="Johannesson H."/>
        </authorList>
    </citation>
    <scope>NUCLEOTIDE SEQUENCE</scope>
    <source>
        <strain evidence="23">CBS 955.72</strain>
    </source>
</reference>
<keyword evidence="11 22" id="KW-0931">ER-Golgi transport</keyword>
<feature type="binding site" evidence="18">
    <location>
        <position position="29"/>
    </location>
    <ligand>
        <name>Mg(2+)</name>
        <dbReference type="ChEBI" id="CHEBI:18420"/>
    </ligand>
</feature>
<keyword evidence="12 22" id="KW-0653">Protein transport</keyword>
<dbReference type="SMART" id="SM00177">
    <property type="entry name" value="ARF"/>
    <property type="match status" value="1"/>
</dbReference>
<dbReference type="PANTHER" id="PTHR45684">
    <property type="entry name" value="RE74312P"/>
    <property type="match status" value="1"/>
</dbReference>
<evidence type="ECO:0000256" key="9">
    <source>
        <dbReference type="ARBA" id="ARBA00022801"/>
    </source>
</evidence>
<dbReference type="NCBIfam" id="TIGR00231">
    <property type="entry name" value="small_GTP"/>
    <property type="match status" value="1"/>
</dbReference>
<evidence type="ECO:0000313" key="23">
    <source>
        <dbReference type="EMBL" id="KAK3360207.1"/>
    </source>
</evidence>
<dbReference type="GO" id="GO:0012507">
    <property type="term" value="C:ER to Golgi transport vesicle membrane"/>
    <property type="evidence" value="ECO:0007669"/>
    <property type="project" value="UniProtKB-SubCell"/>
</dbReference>
<keyword evidence="8 19" id="KW-0547">Nucleotide-binding</keyword>
<keyword evidence="18" id="KW-0460">Magnesium</keyword>
<dbReference type="InterPro" id="IPR027417">
    <property type="entry name" value="P-loop_NTPase"/>
</dbReference>
<keyword evidence="24" id="KW-1185">Reference proteome</keyword>
<keyword evidence="15" id="KW-0472">Membrane</keyword>
<feature type="binding site" evidence="19">
    <location>
        <position position="30"/>
    </location>
    <ligand>
        <name>GTP</name>
        <dbReference type="ChEBI" id="CHEBI:37565"/>
    </ligand>
</feature>
<feature type="binding site" evidence="19">
    <location>
        <position position="129"/>
    </location>
    <ligand>
        <name>GTP</name>
        <dbReference type="ChEBI" id="CHEBI:37565"/>
    </ligand>
</feature>
<keyword evidence="13 22" id="KW-0333">Golgi apparatus</keyword>